<dbReference type="PANTHER" id="PTHR30386:SF26">
    <property type="entry name" value="TRANSPORT PROTEIN COMB"/>
    <property type="match status" value="1"/>
</dbReference>
<comment type="caution">
    <text evidence="9">The sequence shown here is derived from an EMBL/GenBank/DDBJ whole genome shotgun (WGS) entry which is preliminary data.</text>
</comment>
<feature type="domain" description="p-hydroxybenzoic acid efflux pump subunit AaeA-like beta-barrel" evidence="8">
    <location>
        <begin position="266"/>
        <end position="358"/>
    </location>
</feature>
<dbReference type="AlphaFoldDB" id="A0A2S5A5M6"/>
<evidence type="ECO:0000259" key="7">
    <source>
        <dbReference type="Pfam" id="PF25917"/>
    </source>
</evidence>
<dbReference type="EMBL" id="PQVF01000003">
    <property type="protein sequence ID" value="POY37888.1"/>
    <property type="molecule type" value="Genomic_DNA"/>
</dbReference>
<dbReference type="RefSeq" id="WP_103788019.1">
    <property type="nucleotide sequence ID" value="NZ_PQVF01000003.1"/>
</dbReference>
<dbReference type="Gene3D" id="2.40.30.170">
    <property type="match status" value="1"/>
</dbReference>
<keyword evidence="10" id="KW-1185">Reference proteome</keyword>
<comment type="subcellular location">
    <subcellularLocation>
        <location evidence="1">Membrane</location>
        <topology evidence="1">Single-pass membrane protein</topology>
    </subcellularLocation>
</comment>
<evidence type="ECO:0000256" key="4">
    <source>
        <dbReference type="ARBA" id="ARBA00023136"/>
    </source>
</evidence>
<accession>A0A2S5A5M6</accession>
<feature type="transmembrane region" description="Helical" evidence="6">
    <location>
        <begin position="12"/>
        <end position="33"/>
    </location>
</feature>
<evidence type="ECO:0000313" key="10">
    <source>
        <dbReference type="Proteomes" id="UP000236893"/>
    </source>
</evidence>
<evidence type="ECO:0000256" key="3">
    <source>
        <dbReference type="ARBA" id="ARBA00022989"/>
    </source>
</evidence>
<dbReference type="Gene3D" id="2.40.50.100">
    <property type="match status" value="1"/>
</dbReference>
<dbReference type="GO" id="GO:0016020">
    <property type="term" value="C:membrane"/>
    <property type="evidence" value="ECO:0007669"/>
    <property type="project" value="UniProtKB-SubCell"/>
</dbReference>
<dbReference type="InterPro" id="IPR050739">
    <property type="entry name" value="MFP"/>
</dbReference>
<protein>
    <submittedName>
        <fullName evidence="9">HlyD family secretion protein</fullName>
    </submittedName>
</protein>
<evidence type="ECO:0000256" key="5">
    <source>
        <dbReference type="SAM" id="Coils"/>
    </source>
</evidence>
<proteinExistence type="predicted"/>
<feature type="coiled-coil region" evidence="5">
    <location>
        <begin position="132"/>
        <end position="183"/>
    </location>
</feature>
<evidence type="ECO:0000313" key="9">
    <source>
        <dbReference type="EMBL" id="POY37888.1"/>
    </source>
</evidence>
<dbReference type="OrthoDB" id="9811754at2"/>
<dbReference type="Gene3D" id="1.10.287.470">
    <property type="entry name" value="Helix hairpin bin"/>
    <property type="match status" value="1"/>
</dbReference>
<dbReference type="PRINTS" id="PR01490">
    <property type="entry name" value="RTXTOXIND"/>
</dbReference>
<evidence type="ECO:0000256" key="1">
    <source>
        <dbReference type="ARBA" id="ARBA00004167"/>
    </source>
</evidence>
<dbReference type="SUPFAM" id="SSF111369">
    <property type="entry name" value="HlyD-like secretion proteins"/>
    <property type="match status" value="2"/>
</dbReference>
<gene>
    <name evidence="9" type="ORF">C3K47_04990</name>
</gene>
<evidence type="ECO:0000256" key="6">
    <source>
        <dbReference type="SAM" id="Phobius"/>
    </source>
</evidence>
<feature type="domain" description="Multidrug resistance protein MdtA-like barrel-sandwich hybrid" evidence="7">
    <location>
        <begin position="52"/>
        <end position="261"/>
    </location>
</feature>
<organism evidence="9 10">
    <name type="scientific">Solitalea longa</name>
    <dbReference type="NCBI Taxonomy" id="2079460"/>
    <lineage>
        <taxon>Bacteria</taxon>
        <taxon>Pseudomonadati</taxon>
        <taxon>Bacteroidota</taxon>
        <taxon>Sphingobacteriia</taxon>
        <taxon>Sphingobacteriales</taxon>
        <taxon>Sphingobacteriaceae</taxon>
        <taxon>Solitalea</taxon>
    </lineage>
</organism>
<dbReference type="InterPro" id="IPR058625">
    <property type="entry name" value="MdtA-like_BSH"/>
</dbReference>
<dbReference type="InterPro" id="IPR058634">
    <property type="entry name" value="AaeA-lik-b-barrel"/>
</dbReference>
<reference evidence="9 10" key="1">
    <citation type="submission" date="2018-01" db="EMBL/GenBank/DDBJ databases">
        <authorList>
            <person name="Gaut B.S."/>
            <person name="Morton B.R."/>
            <person name="Clegg M.T."/>
            <person name="Duvall M.R."/>
        </authorList>
    </citation>
    <scope>NUCLEOTIDE SEQUENCE [LARGE SCALE GENOMIC DNA]</scope>
    <source>
        <strain evidence="9 10">HR-AV</strain>
    </source>
</reference>
<dbReference type="Proteomes" id="UP000236893">
    <property type="component" value="Unassembled WGS sequence"/>
</dbReference>
<dbReference type="Pfam" id="PF25963">
    <property type="entry name" value="Beta-barrel_AAEA"/>
    <property type="match status" value="1"/>
</dbReference>
<name>A0A2S5A5M6_9SPHI</name>
<keyword evidence="3 6" id="KW-1133">Transmembrane helix</keyword>
<dbReference type="GO" id="GO:0055085">
    <property type="term" value="P:transmembrane transport"/>
    <property type="evidence" value="ECO:0007669"/>
    <property type="project" value="InterPro"/>
</dbReference>
<dbReference type="Pfam" id="PF25917">
    <property type="entry name" value="BSH_RND"/>
    <property type="match status" value="1"/>
</dbReference>
<sequence length="361" mass="38841">MEQESTPKKSTNKLVVIGIIVGLSLVIAGVMIFTGSNYESTDNAQLDGNLYSIRAGVTGFVKELRFADNQKVKKGDTLLVFDTDELSAKVLQAQAVLQNAKASLSVSKNTAFAGSKNATASQKTAESNRQATAAAKAKLNKAQLDLERVNKLLAVKGATQEQVENAQANLQIAQSEYKKAIDQEQSSLATSQGAKSQAEANTGQIGLSNAQISQREAELKVAQKQLSYAYVIAPCDGIVTKRAFNLGQYVTVGQSLCVVVDVENHWISANFKETQIKQMKIGSKVEIKLDSYADLKLTGKVESFGGATGAKFSLLPPDNATGNFIKITQRVPVRITIDNFPADKKFEIFPGLSAFVKVKVD</sequence>
<keyword evidence="4 6" id="KW-0472">Membrane</keyword>
<dbReference type="PANTHER" id="PTHR30386">
    <property type="entry name" value="MEMBRANE FUSION SUBUNIT OF EMRAB-TOLC MULTIDRUG EFFLUX PUMP"/>
    <property type="match status" value="1"/>
</dbReference>
<evidence type="ECO:0000259" key="8">
    <source>
        <dbReference type="Pfam" id="PF25963"/>
    </source>
</evidence>
<keyword evidence="5" id="KW-0175">Coiled coil</keyword>
<evidence type="ECO:0000256" key="2">
    <source>
        <dbReference type="ARBA" id="ARBA00022692"/>
    </source>
</evidence>
<keyword evidence="2 6" id="KW-0812">Transmembrane</keyword>